<proteinExistence type="predicted"/>
<comment type="catalytic activity">
    <reaction evidence="1">
        <text>Hydrolyzes the link between N-acetylmuramoyl residues and L-amino acid residues in certain cell-wall glycopeptides.</text>
        <dbReference type="EC" id="3.5.1.28"/>
    </reaction>
</comment>
<accession>A0A8S2EHI7</accession>
<dbReference type="GO" id="GO:0009253">
    <property type="term" value="P:peptidoglycan catabolic process"/>
    <property type="evidence" value="ECO:0007669"/>
    <property type="project" value="InterPro"/>
</dbReference>
<dbReference type="InterPro" id="IPR036505">
    <property type="entry name" value="Amidase/PGRP_sf"/>
</dbReference>
<evidence type="ECO:0000259" key="7">
    <source>
        <dbReference type="SMART" id="SM00644"/>
    </source>
</evidence>
<dbReference type="InterPro" id="IPR051206">
    <property type="entry name" value="NAMLAA_amidase_2"/>
</dbReference>
<dbReference type="Pfam" id="PF01510">
    <property type="entry name" value="Amidase_2"/>
    <property type="match status" value="1"/>
</dbReference>
<dbReference type="EC" id="3.5.1.28" evidence="2"/>
<keyword evidence="3" id="KW-0378">Hydrolase</keyword>
<dbReference type="AlphaFoldDB" id="A0A8S2EHI7"/>
<dbReference type="CDD" id="cd06583">
    <property type="entry name" value="PGRP"/>
    <property type="match status" value="1"/>
</dbReference>
<evidence type="ECO:0000256" key="3">
    <source>
        <dbReference type="ARBA" id="ARBA00022801"/>
    </source>
</evidence>
<dbReference type="GO" id="GO:0030435">
    <property type="term" value="P:sporulation resulting in formation of a cellular spore"/>
    <property type="evidence" value="ECO:0007669"/>
    <property type="project" value="UniProtKB-KW"/>
</dbReference>
<name>A0A8S2EHI7_9BILA</name>
<evidence type="ECO:0000313" key="8">
    <source>
        <dbReference type="EMBL" id="CAF1227856.1"/>
    </source>
</evidence>
<dbReference type="PANTHER" id="PTHR30417">
    <property type="entry name" value="N-ACETYLMURAMOYL-L-ALANINE AMIDASE AMID"/>
    <property type="match status" value="1"/>
</dbReference>
<reference evidence="8" key="1">
    <citation type="submission" date="2021-02" db="EMBL/GenBank/DDBJ databases">
        <authorList>
            <person name="Nowell W R."/>
        </authorList>
    </citation>
    <scope>NUCLEOTIDE SEQUENCE</scope>
</reference>
<dbReference type="Proteomes" id="UP000677228">
    <property type="component" value="Unassembled WGS sequence"/>
</dbReference>
<dbReference type="EMBL" id="CAJNOK010015564">
    <property type="protein sequence ID" value="CAF1227856.1"/>
    <property type="molecule type" value="Genomic_DNA"/>
</dbReference>
<dbReference type="GO" id="GO:0071555">
    <property type="term" value="P:cell wall organization"/>
    <property type="evidence" value="ECO:0007669"/>
    <property type="project" value="UniProtKB-KW"/>
</dbReference>
<evidence type="ECO:0000313" key="10">
    <source>
        <dbReference type="Proteomes" id="UP000677228"/>
    </source>
</evidence>
<dbReference type="SUPFAM" id="SSF55846">
    <property type="entry name" value="N-acetylmuramoyl-L-alanine amidase-like"/>
    <property type="match status" value="1"/>
</dbReference>
<organism evidence="8 10">
    <name type="scientific">Didymodactylos carnosus</name>
    <dbReference type="NCBI Taxonomy" id="1234261"/>
    <lineage>
        <taxon>Eukaryota</taxon>
        <taxon>Metazoa</taxon>
        <taxon>Spiralia</taxon>
        <taxon>Gnathifera</taxon>
        <taxon>Rotifera</taxon>
        <taxon>Eurotatoria</taxon>
        <taxon>Bdelloidea</taxon>
        <taxon>Philodinida</taxon>
        <taxon>Philodinidae</taxon>
        <taxon>Didymodactylos</taxon>
    </lineage>
</organism>
<dbReference type="GO" id="GO:0008745">
    <property type="term" value="F:N-acetylmuramoyl-L-alanine amidase activity"/>
    <property type="evidence" value="ECO:0007669"/>
    <property type="project" value="UniProtKB-EC"/>
</dbReference>
<dbReference type="EMBL" id="CAJOBA010037106">
    <property type="protein sequence ID" value="CAF4035802.1"/>
    <property type="molecule type" value="Genomic_DNA"/>
</dbReference>
<dbReference type="SMART" id="SM00644">
    <property type="entry name" value="Ami_2"/>
    <property type="match status" value="1"/>
</dbReference>
<evidence type="ECO:0000256" key="2">
    <source>
        <dbReference type="ARBA" id="ARBA00011901"/>
    </source>
</evidence>
<gene>
    <name evidence="8" type="ORF">OVA965_LOCUS25231</name>
    <name evidence="9" type="ORF">TMI583_LOCUS25956</name>
</gene>
<sequence>MKICSNGALSVVQQFLTRNDYNLKWKYGTPQSVKWITIHNTANKASAQNEATYLNNRQDNTYISFHYVVDDIQALHLLPDNTNGWHAGDGQGEGNRASVAIEIAYSTADDIGLRNRALENGARLAARLLRNYNFGTDRLRKHQDWSGKRCPHDILDRYGWQNFVNLVQQKLNSGDMDELEENMSSFTQPDEQQGRQQTIPSFSQFDRHQQIIVRENVSPAVEHVLTPYIAVLQESNSLMKLQMAKIDELINMTKTLIHLPKQLEKSAAKADNVLKISTKLHASTVRSKVEDEKCEMIINGRDMQIAKPENSYTGTARNIVRAAYGPDGTGFHLKD</sequence>
<keyword evidence="5" id="KW-0178">Competence</keyword>
<evidence type="ECO:0000256" key="1">
    <source>
        <dbReference type="ARBA" id="ARBA00001561"/>
    </source>
</evidence>
<dbReference type="Gene3D" id="3.40.80.10">
    <property type="entry name" value="Peptidoglycan recognition protein-like"/>
    <property type="match status" value="1"/>
</dbReference>
<feature type="domain" description="N-acetylmuramoyl-L-alanine amidase" evidence="7">
    <location>
        <begin position="21"/>
        <end position="158"/>
    </location>
</feature>
<comment type="caution">
    <text evidence="8">The sequence shown here is derived from an EMBL/GenBank/DDBJ whole genome shotgun (WGS) entry which is preliminary data.</text>
</comment>
<evidence type="ECO:0000256" key="5">
    <source>
        <dbReference type="ARBA" id="ARBA00023287"/>
    </source>
</evidence>
<dbReference type="InterPro" id="IPR002502">
    <property type="entry name" value="Amidase_domain"/>
</dbReference>
<keyword evidence="6" id="KW-0961">Cell wall biogenesis/degradation</keyword>
<evidence type="ECO:0000256" key="4">
    <source>
        <dbReference type="ARBA" id="ARBA00022969"/>
    </source>
</evidence>
<dbReference type="Proteomes" id="UP000682733">
    <property type="component" value="Unassembled WGS sequence"/>
</dbReference>
<dbReference type="GO" id="GO:0009254">
    <property type="term" value="P:peptidoglycan turnover"/>
    <property type="evidence" value="ECO:0007669"/>
    <property type="project" value="TreeGrafter"/>
</dbReference>
<keyword evidence="4" id="KW-0749">Sporulation</keyword>
<evidence type="ECO:0000313" key="9">
    <source>
        <dbReference type="EMBL" id="CAF4035802.1"/>
    </source>
</evidence>
<dbReference type="PANTHER" id="PTHR30417:SF11">
    <property type="entry name" value="N-ACETYLMURAMOYL-L-ALANINE AMIDASE XLYA"/>
    <property type="match status" value="1"/>
</dbReference>
<evidence type="ECO:0000256" key="6">
    <source>
        <dbReference type="ARBA" id="ARBA00023316"/>
    </source>
</evidence>
<protein>
    <recommendedName>
        <fullName evidence="2">N-acetylmuramoyl-L-alanine amidase</fullName>
        <ecNumber evidence="2">3.5.1.28</ecNumber>
    </recommendedName>
</protein>